<reference evidence="2" key="1">
    <citation type="submission" date="2017-04" db="EMBL/GenBank/DDBJ databases">
        <authorList>
            <person name="Varghese N."/>
            <person name="Submissions S."/>
        </authorList>
    </citation>
    <scope>NUCLEOTIDE SEQUENCE [LARGE SCALE GENOMIC DNA]</scope>
    <source>
        <strain evidence="2">DSM 9293</strain>
    </source>
</reference>
<dbReference type="AlphaFoldDB" id="A0A1W1W6T1"/>
<name>A0A1W1W6T1_SULTA</name>
<evidence type="ECO:0000313" key="1">
    <source>
        <dbReference type="EMBL" id="SMC01997.1"/>
    </source>
</evidence>
<organism evidence="1 2">
    <name type="scientific">Sulfobacillus thermosulfidooxidans (strain DSM 9293 / VKM B-1269 / AT-1)</name>
    <dbReference type="NCBI Taxonomy" id="929705"/>
    <lineage>
        <taxon>Bacteria</taxon>
        <taxon>Bacillati</taxon>
        <taxon>Bacillota</taxon>
        <taxon>Clostridia</taxon>
        <taxon>Eubacteriales</taxon>
        <taxon>Clostridiales Family XVII. Incertae Sedis</taxon>
        <taxon>Sulfobacillus</taxon>
    </lineage>
</organism>
<protein>
    <submittedName>
        <fullName evidence="1">Uncharacterized protein</fullName>
    </submittedName>
</protein>
<accession>A0A1W1W6T1</accession>
<dbReference type="EMBL" id="FWWY01000001">
    <property type="protein sequence ID" value="SMC01997.1"/>
    <property type="molecule type" value="Genomic_DNA"/>
</dbReference>
<keyword evidence="2" id="KW-1185">Reference proteome</keyword>
<proteinExistence type="predicted"/>
<evidence type="ECO:0000313" key="2">
    <source>
        <dbReference type="Proteomes" id="UP000192660"/>
    </source>
</evidence>
<dbReference type="RefSeq" id="WP_084660724.1">
    <property type="nucleotide sequence ID" value="NZ_FWWY01000001.1"/>
</dbReference>
<dbReference type="OrthoDB" id="27194at2"/>
<gene>
    <name evidence="1" type="ORF">SAMN00768000_0208</name>
</gene>
<dbReference type="Proteomes" id="UP000192660">
    <property type="component" value="Unassembled WGS sequence"/>
</dbReference>
<sequence>MPSTLTRPATCAHCHRPFVARWDHGHWQRYCSIPCARRARPYGKMEAVKRTYGLADDAALRTWLLDHLNRRPVTVVADLCGVQKQALYHWMRILGIRKVLRYEADPHGITNGEG</sequence>